<dbReference type="CDD" id="cd08347">
    <property type="entry name" value="PcpA_C_like"/>
    <property type="match status" value="1"/>
</dbReference>
<dbReference type="InterPro" id="IPR052537">
    <property type="entry name" value="Extradiol_RC_dioxygenase"/>
</dbReference>
<dbReference type="Gene3D" id="3.10.180.10">
    <property type="entry name" value="2,3-Dihydroxybiphenyl 1,2-Dioxygenase, domain 1"/>
    <property type="match status" value="2"/>
</dbReference>
<dbReference type="PROSITE" id="PS51819">
    <property type="entry name" value="VOC"/>
    <property type="match status" value="2"/>
</dbReference>
<dbReference type="PANTHER" id="PTHR36110">
    <property type="entry name" value="RING-CLEAVING DIOXYGENASE MHQE-RELATED"/>
    <property type="match status" value="1"/>
</dbReference>
<dbReference type="InterPro" id="IPR029068">
    <property type="entry name" value="Glyas_Bleomycin-R_OHBP_Dase"/>
</dbReference>
<dbReference type="GO" id="GO:0051213">
    <property type="term" value="F:dioxygenase activity"/>
    <property type="evidence" value="ECO:0007669"/>
    <property type="project" value="UniProtKB-KW"/>
</dbReference>
<dbReference type="Proteomes" id="UP000233398">
    <property type="component" value="Unassembled WGS sequence"/>
</dbReference>
<dbReference type="InterPro" id="IPR037523">
    <property type="entry name" value="VOC_core"/>
</dbReference>
<evidence type="ECO:0000313" key="3">
    <source>
        <dbReference type="Proteomes" id="UP000233398"/>
    </source>
</evidence>
<accession>A0A2N0VHZ2</accession>
<evidence type="ECO:0000259" key="1">
    <source>
        <dbReference type="PROSITE" id="PS51819"/>
    </source>
</evidence>
<dbReference type="AlphaFoldDB" id="A0A2N0VHZ2"/>
<dbReference type="Pfam" id="PF00903">
    <property type="entry name" value="Glyoxalase"/>
    <property type="match status" value="1"/>
</dbReference>
<comment type="caution">
    <text evidence="2">The sequence shown here is derived from an EMBL/GenBank/DDBJ whole genome shotgun (WGS) entry which is preliminary data.</text>
</comment>
<keyword evidence="2" id="KW-0560">Oxidoreductase</keyword>
<dbReference type="RefSeq" id="WP_101073338.1">
    <property type="nucleotide sequence ID" value="NZ_PISP01000002.1"/>
</dbReference>
<feature type="domain" description="VOC" evidence="1">
    <location>
        <begin position="7"/>
        <end position="132"/>
    </location>
</feature>
<evidence type="ECO:0000313" key="2">
    <source>
        <dbReference type="EMBL" id="PKD43799.1"/>
    </source>
</evidence>
<keyword evidence="2" id="KW-0223">Dioxygenase</keyword>
<reference evidence="2 3" key="1">
    <citation type="submission" date="2017-11" db="EMBL/GenBank/DDBJ databases">
        <title>Rhodohalobacter 15182 sp. nov., isolated from a salt lake.</title>
        <authorList>
            <person name="Han S."/>
        </authorList>
    </citation>
    <scope>NUCLEOTIDE SEQUENCE [LARGE SCALE GENOMIC DNA]</scope>
    <source>
        <strain evidence="2 3">15182</strain>
    </source>
</reference>
<dbReference type="InterPro" id="IPR004360">
    <property type="entry name" value="Glyas_Fos-R_dOase_dom"/>
</dbReference>
<feature type="domain" description="VOC" evidence="1">
    <location>
        <begin position="154"/>
        <end position="272"/>
    </location>
</feature>
<protein>
    <submittedName>
        <fullName evidence="2">Ring-cleaving dioxygenase</fullName>
    </submittedName>
</protein>
<sequence length="312" mass="35447">MAESIKGLHHITAVSGPPQENFNFYRNKLGLRFIKKTINFDDPFTYHLYYGNHNAEPGSAITFFPWEHVVDGQPNKGEATAVQYAVPGKSLSYWLERFKKLNIETGDIFTHFGFDHLPLADSDGMKIELVADPKVNNNETKGYGGVEDKHAIRGFFGTTLSLPDIGRTGELLAEMGWKSNGEENELTRYSSEPENNLGRYVDLKAEPGLNGRFGKGSIHHIAFRVPDDKAQAEWREKIRKMGFQITPVKNRDYFRSIYFREPGGVLFEIATDIPGFDTDEPFDQLGGNLKIPAWHEKHREEIEARLPELKTD</sequence>
<gene>
    <name evidence="2" type="ORF">CWD77_09575</name>
</gene>
<dbReference type="SUPFAM" id="SSF54593">
    <property type="entry name" value="Glyoxalase/Bleomycin resistance protein/Dihydroxybiphenyl dioxygenase"/>
    <property type="match status" value="1"/>
</dbReference>
<dbReference type="OrthoDB" id="9785698at2"/>
<dbReference type="PANTHER" id="PTHR36110:SF2">
    <property type="entry name" value="RING-CLEAVING DIOXYGENASE MHQE-RELATED"/>
    <property type="match status" value="1"/>
</dbReference>
<keyword evidence="3" id="KW-1185">Reference proteome</keyword>
<name>A0A2N0VHZ2_9BACT</name>
<dbReference type="EMBL" id="PISP01000002">
    <property type="protein sequence ID" value="PKD43799.1"/>
    <property type="molecule type" value="Genomic_DNA"/>
</dbReference>
<organism evidence="2 3">
    <name type="scientific">Rhodohalobacter barkolensis</name>
    <dbReference type="NCBI Taxonomy" id="2053187"/>
    <lineage>
        <taxon>Bacteria</taxon>
        <taxon>Pseudomonadati</taxon>
        <taxon>Balneolota</taxon>
        <taxon>Balneolia</taxon>
        <taxon>Balneolales</taxon>
        <taxon>Balneolaceae</taxon>
        <taxon>Rhodohalobacter</taxon>
    </lineage>
</organism>
<proteinExistence type="predicted"/>